<name>A0A059AHB0_EUCGR</name>
<keyword evidence="2" id="KW-0472">Membrane</keyword>
<gene>
    <name evidence="4" type="ORF">EUGRSUZ_J02117</name>
</gene>
<protein>
    <recommendedName>
        <fullName evidence="3">Late embryogenesis abundant protein LEA-2 subgroup domain-containing protein</fullName>
    </recommendedName>
</protein>
<dbReference type="Gramene" id="KCW52775">
    <property type="protein sequence ID" value="KCW52775"/>
    <property type="gene ID" value="EUGRSUZ_J02117"/>
</dbReference>
<dbReference type="EMBL" id="KK198762">
    <property type="protein sequence ID" value="KCW52775.1"/>
    <property type="molecule type" value="Genomic_DNA"/>
</dbReference>
<feature type="compositionally biased region" description="Basic and acidic residues" evidence="1">
    <location>
        <begin position="58"/>
        <end position="69"/>
    </location>
</feature>
<evidence type="ECO:0000256" key="1">
    <source>
        <dbReference type="SAM" id="MobiDB-lite"/>
    </source>
</evidence>
<dbReference type="Pfam" id="PF03168">
    <property type="entry name" value="LEA_2"/>
    <property type="match status" value="1"/>
</dbReference>
<organism evidence="4">
    <name type="scientific">Eucalyptus grandis</name>
    <name type="common">Flooded gum</name>
    <dbReference type="NCBI Taxonomy" id="71139"/>
    <lineage>
        <taxon>Eukaryota</taxon>
        <taxon>Viridiplantae</taxon>
        <taxon>Streptophyta</taxon>
        <taxon>Embryophyta</taxon>
        <taxon>Tracheophyta</taxon>
        <taxon>Spermatophyta</taxon>
        <taxon>Magnoliopsida</taxon>
        <taxon>eudicotyledons</taxon>
        <taxon>Gunneridae</taxon>
        <taxon>Pentapetalae</taxon>
        <taxon>rosids</taxon>
        <taxon>malvids</taxon>
        <taxon>Myrtales</taxon>
        <taxon>Myrtaceae</taxon>
        <taxon>Myrtoideae</taxon>
        <taxon>Eucalypteae</taxon>
        <taxon>Eucalyptus</taxon>
    </lineage>
</organism>
<feature type="transmembrane region" description="Helical" evidence="2">
    <location>
        <begin position="77"/>
        <end position="99"/>
    </location>
</feature>
<feature type="domain" description="Late embryogenesis abundant protein LEA-2 subgroup" evidence="3">
    <location>
        <begin position="135"/>
        <end position="228"/>
    </location>
</feature>
<dbReference type="Gene3D" id="2.60.40.1820">
    <property type="match status" value="1"/>
</dbReference>
<dbReference type="InterPro" id="IPR055301">
    <property type="entry name" value="Lea14-like_2"/>
</dbReference>
<keyword evidence="2" id="KW-0812">Transmembrane</keyword>
<dbReference type="eggNOG" id="ENOG502SN9T">
    <property type="taxonomic scope" value="Eukaryota"/>
</dbReference>
<dbReference type="AlphaFoldDB" id="A0A059AHB0"/>
<feature type="region of interest" description="Disordered" evidence="1">
    <location>
        <begin position="50"/>
        <end position="69"/>
    </location>
</feature>
<reference evidence="4" key="1">
    <citation type="submission" date="2013-07" db="EMBL/GenBank/DDBJ databases">
        <title>The genome of Eucalyptus grandis.</title>
        <authorList>
            <person name="Schmutz J."/>
            <person name="Hayes R."/>
            <person name="Myburg A."/>
            <person name="Tuskan G."/>
            <person name="Grattapaglia D."/>
            <person name="Rokhsar D.S."/>
        </authorList>
    </citation>
    <scope>NUCLEOTIDE SEQUENCE</scope>
    <source>
        <tissue evidence="4">Leaf extractions</tissue>
    </source>
</reference>
<evidence type="ECO:0000259" key="3">
    <source>
        <dbReference type="Pfam" id="PF03168"/>
    </source>
</evidence>
<evidence type="ECO:0000256" key="2">
    <source>
        <dbReference type="SAM" id="Phobius"/>
    </source>
</evidence>
<proteinExistence type="predicted"/>
<dbReference type="InterPro" id="IPR004864">
    <property type="entry name" value="LEA_2"/>
</dbReference>
<dbReference type="SUPFAM" id="SSF117070">
    <property type="entry name" value="LEA14-like"/>
    <property type="match status" value="1"/>
</dbReference>
<accession>A0A059AHB0</accession>
<keyword evidence="2" id="KW-1133">Transmembrane helix</keyword>
<dbReference type="STRING" id="71139.A0A059AHB0"/>
<sequence>MTFGVWTRTTSSSLLGRRVRQARNFSRSPRSFKTKPVEITQKHRLLFGKREKRSAMSKPDHESLSHEEAKRNKRMKWTIGITAFVIFQVVVAVFFVLVIMKFKSPKFRVGEFDVQTLNVGTQASPSFDMSFVAPIRIKNTNWGPFKYDATTVSFIYGGVQVGQATIPKSKANFKSTKKIDVNVTLSSTSSSNLGSSELITLNSQGELKGKVTVMFMFKKTKVSQMNCTMAVNTTTKAIQSLSCK</sequence>
<dbReference type="PANTHER" id="PTHR31852">
    <property type="entry name" value="LATE EMBRYOGENESIS ABUNDANT (LEA) HYDROXYPROLINE-RICH GLYCOPROTEIN FAMILY"/>
    <property type="match status" value="1"/>
</dbReference>
<dbReference type="InParanoid" id="A0A059AHB0"/>
<evidence type="ECO:0000313" key="4">
    <source>
        <dbReference type="EMBL" id="KCW52775.1"/>
    </source>
</evidence>